<evidence type="ECO:0000313" key="13">
    <source>
        <dbReference type="EMBL" id="JAV30808.1"/>
    </source>
</evidence>
<dbReference type="InterPro" id="IPR000719">
    <property type="entry name" value="Prot_kinase_dom"/>
</dbReference>
<evidence type="ECO:0000256" key="9">
    <source>
        <dbReference type="ARBA" id="ARBA00022843"/>
    </source>
</evidence>
<proteinExistence type="predicted"/>
<feature type="domain" description="Protein kinase" evidence="12">
    <location>
        <begin position="71"/>
        <end position="343"/>
    </location>
</feature>
<dbReference type="InterPro" id="IPR008271">
    <property type="entry name" value="Ser/Thr_kinase_AS"/>
</dbReference>
<organism evidence="13">
    <name type="scientific">Culex tarsalis</name>
    <name type="common">Encephalitis mosquito</name>
    <dbReference type="NCBI Taxonomy" id="7177"/>
    <lineage>
        <taxon>Eukaryota</taxon>
        <taxon>Metazoa</taxon>
        <taxon>Ecdysozoa</taxon>
        <taxon>Arthropoda</taxon>
        <taxon>Hexapoda</taxon>
        <taxon>Insecta</taxon>
        <taxon>Pterygota</taxon>
        <taxon>Neoptera</taxon>
        <taxon>Endopterygota</taxon>
        <taxon>Diptera</taxon>
        <taxon>Nematocera</taxon>
        <taxon>Culicoidea</taxon>
        <taxon>Culicidae</taxon>
        <taxon>Culicinae</taxon>
        <taxon>Culicini</taxon>
        <taxon>Culex</taxon>
        <taxon>Culex</taxon>
    </lineage>
</organism>
<evidence type="ECO:0000256" key="2">
    <source>
        <dbReference type="ARBA" id="ARBA00022473"/>
    </source>
</evidence>
<keyword evidence="8" id="KW-0460">Magnesium</keyword>
<evidence type="ECO:0000259" key="12">
    <source>
        <dbReference type="PROSITE" id="PS50011"/>
    </source>
</evidence>
<sequence>MAPKSTKSSTENTIKFPNAISAEASPRTQNSCHTEGPQPPPPFRRSSRLILRQQHSVEQVPDALALKSRGYLLGRRMAKGTFATVLRAKFYDPKPPGDGPAPKPTELACKIIDQSKSKDEQFLQKFLPRELEILGQIRHPNIIQTHSIMRRGHRVFIFLQLAERGDLLSFIRKYGALSENRTRFWFYQMADAVRYLHAQDIAHRDLKCENILISANMNVKLSDFGFARTCTDPSSGAAVMSKTFCGSAAYAAPEIISTTPYNPKMADLWSLGVVLFIMLNGTMPFDEKNLKKLLRNQLGRHIQFRPEVEKVSSLEAIRMVRSLLEPDPVDRINIEEVMEEPWRTSAIVNKN</sequence>
<dbReference type="GO" id="GO:0005524">
    <property type="term" value="F:ATP binding"/>
    <property type="evidence" value="ECO:0007669"/>
    <property type="project" value="UniProtKB-KW"/>
</dbReference>
<dbReference type="PROSITE" id="PS00108">
    <property type="entry name" value="PROTEIN_KINASE_ST"/>
    <property type="match status" value="1"/>
</dbReference>
<evidence type="ECO:0000256" key="1">
    <source>
        <dbReference type="ARBA" id="ARBA00001946"/>
    </source>
</evidence>
<dbReference type="PROSITE" id="PS50011">
    <property type="entry name" value="PROTEIN_KINASE_DOM"/>
    <property type="match status" value="1"/>
</dbReference>
<keyword evidence="5" id="KW-0547">Nucleotide-binding</keyword>
<dbReference type="Pfam" id="PF00069">
    <property type="entry name" value="Pkinase"/>
    <property type="match status" value="1"/>
</dbReference>
<dbReference type="Gene3D" id="1.10.510.10">
    <property type="entry name" value="Transferase(Phosphotransferase) domain 1"/>
    <property type="match status" value="1"/>
</dbReference>
<dbReference type="GO" id="GO:0030154">
    <property type="term" value="P:cell differentiation"/>
    <property type="evidence" value="ECO:0007669"/>
    <property type="project" value="UniProtKB-KW"/>
</dbReference>
<keyword evidence="13" id="KW-0418">Kinase</keyword>
<keyword evidence="4" id="KW-0479">Metal-binding</keyword>
<dbReference type="EMBL" id="GFDL01004237">
    <property type="protein sequence ID" value="JAV30808.1"/>
    <property type="molecule type" value="Transcribed_RNA"/>
</dbReference>
<comment type="cofactor">
    <cofactor evidence="1">
        <name>Mg(2+)</name>
        <dbReference type="ChEBI" id="CHEBI:18420"/>
    </cofactor>
</comment>
<name>A0A1Q3FTD7_CULTA</name>
<keyword evidence="9" id="KW-0832">Ubl conjugation</keyword>
<evidence type="ECO:0000256" key="8">
    <source>
        <dbReference type="ARBA" id="ARBA00022842"/>
    </source>
</evidence>
<keyword evidence="6" id="KW-0221">Differentiation</keyword>
<evidence type="ECO:0000256" key="11">
    <source>
        <dbReference type="SAM" id="MobiDB-lite"/>
    </source>
</evidence>
<dbReference type="SUPFAM" id="SSF56112">
    <property type="entry name" value="Protein kinase-like (PK-like)"/>
    <property type="match status" value="1"/>
</dbReference>
<dbReference type="GO" id="GO:0050321">
    <property type="term" value="F:tau-protein kinase activity"/>
    <property type="evidence" value="ECO:0007669"/>
    <property type="project" value="TreeGrafter"/>
</dbReference>
<evidence type="ECO:0000256" key="7">
    <source>
        <dbReference type="ARBA" id="ARBA00022840"/>
    </source>
</evidence>
<keyword evidence="3" id="KW-0597">Phosphoprotein</keyword>
<dbReference type="GO" id="GO:0035556">
    <property type="term" value="P:intracellular signal transduction"/>
    <property type="evidence" value="ECO:0007669"/>
    <property type="project" value="TreeGrafter"/>
</dbReference>
<dbReference type="FunFam" id="1.10.510.10:FF:000658">
    <property type="entry name" value="Protein CBG12184"/>
    <property type="match status" value="1"/>
</dbReference>
<keyword evidence="2" id="KW-0217">Developmental protein</keyword>
<dbReference type="GO" id="GO:0000287">
    <property type="term" value="F:magnesium ion binding"/>
    <property type="evidence" value="ECO:0007669"/>
    <property type="project" value="UniProtKB-ARBA"/>
</dbReference>
<keyword evidence="10" id="KW-0744">Spermatogenesis</keyword>
<dbReference type="AlphaFoldDB" id="A0A1Q3FTD7"/>
<keyword evidence="13" id="KW-0808">Transferase</keyword>
<reference evidence="13" key="1">
    <citation type="submission" date="2017-01" db="EMBL/GenBank/DDBJ databases">
        <title>A deep insight into the sialotranscriptome of adult male and female Cluex tarsalis mosquitoes.</title>
        <authorList>
            <person name="Ribeiro J.M."/>
            <person name="Moreira F."/>
            <person name="Bernard K.A."/>
            <person name="Calvo E."/>
        </authorList>
    </citation>
    <scope>NUCLEOTIDE SEQUENCE</scope>
    <source>
        <strain evidence="13">Kern County</strain>
        <tissue evidence="13">Salivary glands</tissue>
    </source>
</reference>
<dbReference type="PANTHER" id="PTHR24346">
    <property type="entry name" value="MAP/MICROTUBULE AFFINITY-REGULATING KINASE"/>
    <property type="match status" value="1"/>
</dbReference>
<dbReference type="GO" id="GO:0005737">
    <property type="term" value="C:cytoplasm"/>
    <property type="evidence" value="ECO:0007669"/>
    <property type="project" value="TreeGrafter"/>
</dbReference>
<evidence type="ECO:0000256" key="4">
    <source>
        <dbReference type="ARBA" id="ARBA00022723"/>
    </source>
</evidence>
<feature type="region of interest" description="Disordered" evidence="11">
    <location>
        <begin position="1"/>
        <end position="45"/>
    </location>
</feature>
<evidence type="ECO:0000256" key="5">
    <source>
        <dbReference type="ARBA" id="ARBA00022741"/>
    </source>
</evidence>
<keyword evidence="7" id="KW-0067">ATP-binding</keyword>
<feature type="compositionally biased region" description="Polar residues" evidence="11">
    <location>
        <begin position="1"/>
        <end position="15"/>
    </location>
</feature>
<evidence type="ECO:0000256" key="10">
    <source>
        <dbReference type="ARBA" id="ARBA00022871"/>
    </source>
</evidence>
<dbReference type="GO" id="GO:0007283">
    <property type="term" value="P:spermatogenesis"/>
    <property type="evidence" value="ECO:0007669"/>
    <property type="project" value="UniProtKB-KW"/>
</dbReference>
<evidence type="ECO:0000256" key="6">
    <source>
        <dbReference type="ARBA" id="ARBA00022782"/>
    </source>
</evidence>
<dbReference type="InterPro" id="IPR011009">
    <property type="entry name" value="Kinase-like_dom_sf"/>
</dbReference>
<protein>
    <submittedName>
        <fullName evidence="13">Putative catalytic domain of testis-specific serine/threonine kinase</fullName>
    </submittedName>
</protein>
<dbReference type="GO" id="GO:0000226">
    <property type="term" value="P:microtubule cytoskeleton organization"/>
    <property type="evidence" value="ECO:0007669"/>
    <property type="project" value="TreeGrafter"/>
</dbReference>
<dbReference type="SMART" id="SM00220">
    <property type="entry name" value="S_TKc"/>
    <property type="match status" value="1"/>
</dbReference>
<dbReference type="CDD" id="cd14080">
    <property type="entry name" value="STKc_TSSK-like"/>
    <property type="match status" value="1"/>
</dbReference>
<evidence type="ECO:0000256" key="3">
    <source>
        <dbReference type="ARBA" id="ARBA00022553"/>
    </source>
</evidence>
<dbReference type="PANTHER" id="PTHR24346:SF102">
    <property type="entry name" value="TESTIS-SPECIFIC SERINE_THREONINE-PROTEIN KINASE 1"/>
    <property type="match status" value="1"/>
</dbReference>
<accession>A0A1Q3FTD7</accession>